<dbReference type="EMBL" id="CP002930">
    <property type="protein sequence ID" value="AFY02736.1"/>
    <property type="molecule type" value="Genomic_DNA"/>
</dbReference>
<evidence type="ECO:0000256" key="1">
    <source>
        <dbReference type="SAM" id="SignalP"/>
    </source>
</evidence>
<gene>
    <name evidence="2" type="ORF">Bdt_3061</name>
</gene>
<sequence length="841" mass="92455">MKLLKVLSLVIASLGFVANASDHVYVIDNPSVGAGSLFYNYSDPVLFNNPYQAANTDNPAYNFQQIHRYVGSDLSIKTTIKKCISTTYTDPYVYTNCEGVENRTGATEVLIDVGGVQRLRATFRLMVPKASLYEVLNPPPAYIPANAFTVYVEGTIENPNCTVSIGQLLPPTPLQKEREQYFEYIAPVADSEKLETLVVDCEKPYRTIHFYGNNTHDKKRHNFILAESLTLFEKSVVPSDVDFAVGMPQIPLASMEADAKPGINLADEVEVKVTASASGISANDSRSVTVALDYGVGTKYESVPASRFANGANVEIPFRIKYQFSQRGLRVLKATINGDGLVPEVNLSNNQSLGELHVLCKAKELPRRFVQKDPKWGGDQYANQPKRMSALGCMTTSLAMLYQYYGIEKTVLGEDLDPGSVNKGFKSPTFWSGTVSEFQGFGAYDASGGVIIHGAVNYGRRSAKKTCELNGGEANECSVNSLKSFDFSRALNFIPEGLSDDLDRELCEGNPFVLKVPSIREPHLATKAHFVVASKMAVDETGKYGYSVADPAVRSDDGTFYGISQVRGARIYKTSLADVARNAGKGSIEIRFIGDLDVTITSPGGHKAVYTTDGSQSNAIPGSYFLEPEEIGDAEDVSSGSASMTFLSQAAENGVYRVEISGSDDTEYSVVRLGFDENGEINAVNSANGSLEKGQRERIDFSQSADPYLDPELPEPQPEKYKLDISRADLYSLYFKKALVIKGKMTGSSNRPIENVMDRISIQIDRLKYSFKRSSFVKYRVRNGYRYSYVSLKNGLAIHYNTSDGDFDFYFTGKNFYSGKATISVGIDGKIAERDVLIRRK</sequence>
<dbReference type="OrthoDB" id="1861022at2"/>
<evidence type="ECO:0008006" key="4">
    <source>
        <dbReference type="Google" id="ProtNLM"/>
    </source>
</evidence>
<keyword evidence="1" id="KW-0732">Signal</keyword>
<dbReference type="HOGENOM" id="CLU_338242_0_0_7"/>
<protein>
    <recommendedName>
        <fullName evidence="4">Peptidase C39-like domain-containing protein</fullName>
    </recommendedName>
</protein>
<evidence type="ECO:0000313" key="3">
    <source>
        <dbReference type="Proteomes" id="UP000010074"/>
    </source>
</evidence>
<name>K7YS54_BDEBC</name>
<feature type="chain" id="PRO_5003913832" description="Peptidase C39-like domain-containing protein" evidence="1">
    <location>
        <begin position="21"/>
        <end position="841"/>
    </location>
</feature>
<dbReference type="RefSeq" id="WP_015092154.1">
    <property type="nucleotide sequence ID" value="NC_019567.1"/>
</dbReference>
<reference evidence="2 3" key="1">
    <citation type="journal article" date="2012" name="BMC Genomics">
        <title>Genome analysis of a simultaneously predatory and prey-independent, novel Bdellovibrio bacteriovorus from the River Tiber, supports in silico predictions of both ancient and recent lateral gene transfer from diverse bacteria.</title>
        <authorList>
            <person name="Hobley L."/>
            <person name="Lerner T.R."/>
            <person name="Williams L.E."/>
            <person name="Lambert C."/>
            <person name="Till R."/>
            <person name="Milner D.S."/>
            <person name="Basford S.M."/>
            <person name="Capeness M.J."/>
            <person name="Fenton A.K."/>
            <person name="Atterbury R.J."/>
            <person name="Harris M.A."/>
            <person name="Sockett R.E."/>
        </authorList>
    </citation>
    <scope>NUCLEOTIDE SEQUENCE [LARGE SCALE GENOMIC DNA]</scope>
    <source>
        <strain evidence="2 3">Tiberius</strain>
    </source>
</reference>
<organism evidence="2 3">
    <name type="scientific">Bdellovibrio bacteriovorus str. Tiberius</name>
    <dbReference type="NCBI Taxonomy" id="1069642"/>
    <lineage>
        <taxon>Bacteria</taxon>
        <taxon>Pseudomonadati</taxon>
        <taxon>Bdellovibrionota</taxon>
        <taxon>Bdellovibrionia</taxon>
        <taxon>Bdellovibrionales</taxon>
        <taxon>Pseudobdellovibrionaceae</taxon>
        <taxon>Bdellovibrio</taxon>
    </lineage>
</organism>
<dbReference type="STRING" id="1069642.Bdt_3061"/>
<evidence type="ECO:0000313" key="2">
    <source>
        <dbReference type="EMBL" id="AFY02736.1"/>
    </source>
</evidence>
<proteinExistence type="predicted"/>
<dbReference type="AlphaFoldDB" id="K7YS54"/>
<dbReference type="KEGG" id="bbat:Bdt_3061"/>
<accession>K7YS54</accession>
<dbReference type="PATRIC" id="fig|1069642.3.peg.3027"/>
<feature type="signal peptide" evidence="1">
    <location>
        <begin position="1"/>
        <end position="20"/>
    </location>
</feature>
<dbReference type="Proteomes" id="UP000010074">
    <property type="component" value="Chromosome"/>
</dbReference>